<sequence length="112" mass="12750">MLKKFFEAFSKQLWILISVQMFLRNKRLLCQYFTRAGKRPVLSPIHERKSVRMFMNNAGTNNTQAHPKLQTVGTKASLSTVKRVLHRHGIPSPKSTPSTLTEICSCLHGQAK</sequence>
<protein>
    <recommendedName>
        <fullName evidence="3">Transposase Tc1-like domain-containing protein</fullName>
    </recommendedName>
</protein>
<dbReference type="Proteomes" id="UP001345963">
    <property type="component" value="Unassembled WGS sequence"/>
</dbReference>
<evidence type="ECO:0000313" key="1">
    <source>
        <dbReference type="EMBL" id="MED6260725.1"/>
    </source>
</evidence>
<reference evidence="1 2" key="1">
    <citation type="submission" date="2021-07" db="EMBL/GenBank/DDBJ databases">
        <authorList>
            <person name="Palmer J.M."/>
        </authorList>
    </citation>
    <scope>NUCLEOTIDE SEQUENCE [LARGE SCALE GENOMIC DNA]</scope>
    <source>
        <strain evidence="1 2">AT_MEX2019</strain>
        <tissue evidence="1">Muscle</tissue>
    </source>
</reference>
<accession>A0ABU7CG39</accession>
<name>A0ABU7CG39_9TELE</name>
<proteinExistence type="predicted"/>
<evidence type="ECO:0008006" key="3">
    <source>
        <dbReference type="Google" id="ProtNLM"/>
    </source>
</evidence>
<keyword evidence="2" id="KW-1185">Reference proteome</keyword>
<evidence type="ECO:0000313" key="2">
    <source>
        <dbReference type="Proteomes" id="UP001345963"/>
    </source>
</evidence>
<dbReference type="EMBL" id="JAHUTI010089177">
    <property type="protein sequence ID" value="MED6260725.1"/>
    <property type="molecule type" value="Genomic_DNA"/>
</dbReference>
<comment type="caution">
    <text evidence="1">The sequence shown here is derived from an EMBL/GenBank/DDBJ whole genome shotgun (WGS) entry which is preliminary data.</text>
</comment>
<organism evidence="1 2">
    <name type="scientific">Ataeniobius toweri</name>
    <dbReference type="NCBI Taxonomy" id="208326"/>
    <lineage>
        <taxon>Eukaryota</taxon>
        <taxon>Metazoa</taxon>
        <taxon>Chordata</taxon>
        <taxon>Craniata</taxon>
        <taxon>Vertebrata</taxon>
        <taxon>Euteleostomi</taxon>
        <taxon>Actinopterygii</taxon>
        <taxon>Neopterygii</taxon>
        <taxon>Teleostei</taxon>
        <taxon>Neoteleostei</taxon>
        <taxon>Acanthomorphata</taxon>
        <taxon>Ovalentaria</taxon>
        <taxon>Atherinomorphae</taxon>
        <taxon>Cyprinodontiformes</taxon>
        <taxon>Goodeidae</taxon>
        <taxon>Ataeniobius</taxon>
    </lineage>
</organism>
<gene>
    <name evidence="1" type="ORF">ATANTOWER_027335</name>
</gene>